<keyword evidence="2" id="KW-1185">Reference proteome</keyword>
<accession>A0AAE9PUZ8</accession>
<dbReference type="EMBL" id="OP744025">
    <property type="protein sequence ID" value="UZZ64390.1"/>
    <property type="molecule type" value="Genomic_DNA"/>
</dbReference>
<dbReference type="Proteomes" id="UP001236076">
    <property type="component" value="Segment"/>
</dbReference>
<organism evidence="1 2">
    <name type="scientific">Escherichia phage A5-4</name>
    <dbReference type="NCBI Taxonomy" id="2996162"/>
    <lineage>
        <taxon>Viruses</taxon>
        <taxon>Duplodnaviria</taxon>
        <taxon>Heunggongvirae</taxon>
        <taxon>Uroviricota</taxon>
        <taxon>Caudoviricetes</taxon>
        <taxon>Vequintavirinae</taxon>
    </lineage>
</organism>
<evidence type="ECO:0000313" key="2">
    <source>
        <dbReference type="Proteomes" id="UP001236076"/>
    </source>
</evidence>
<name>A0AAE9PUZ8_9CAUD</name>
<evidence type="ECO:0000313" key="1">
    <source>
        <dbReference type="EMBL" id="UZZ64390.1"/>
    </source>
</evidence>
<reference evidence="1 2" key="1">
    <citation type="submission" date="2022-10" db="EMBL/GenBank/DDBJ databases">
        <authorList>
            <person name="Cortes-Martin A."/>
            <person name="Buttimer C.T.H."/>
            <person name="Hill C."/>
        </authorList>
    </citation>
    <scope>NUCLEOTIDE SEQUENCE [LARGE SCALE GENOMIC DNA]</scope>
</reference>
<proteinExistence type="predicted"/>
<protein>
    <submittedName>
        <fullName evidence="1">Uncharacterized protein</fullName>
    </submittedName>
</protein>
<sequence length="109" mass="13246">MKYYIYFRRVFGIKTKKLEGYEMKVTLETLNNLEDYDVIPVASKSEDEYNRFERMLKLVECPIDNISFVKQDPLEIINYLRGQKQDIERNTNWKEEIKDWSLNLRGERV</sequence>
<gene>
    <name evidence="1" type="ORF">A54_150</name>
</gene>